<feature type="compositionally biased region" description="Low complexity" evidence="2">
    <location>
        <begin position="1456"/>
        <end position="1467"/>
    </location>
</feature>
<organism evidence="6">
    <name type="scientific">Pelagomonas calceolata</name>
    <dbReference type="NCBI Taxonomy" id="35677"/>
    <lineage>
        <taxon>Eukaryota</taxon>
        <taxon>Sar</taxon>
        <taxon>Stramenopiles</taxon>
        <taxon>Ochrophyta</taxon>
        <taxon>Pelagophyceae</taxon>
        <taxon>Pelagomonadales</taxon>
        <taxon>Pelagomonadaceae</taxon>
        <taxon>Pelagomonas</taxon>
    </lineage>
</organism>
<feature type="region of interest" description="Disordered" evidence="2">
    <location>
        <begin position="236"/>
        <end position="260"/>
    </location>
</feature>
<dbReference type="InterPro" id="IPR035927">
    <property type="entry name" value="DUSP-like_sf"/>
</dbReference>
<dbReference type="InterPro" id="IPR050185">
    <property type="entry name" value="Ub_carboxyl-term_hydrolase"/>
</dbReference>
<dbReference type="PROSITE" id="PS00018">
    <property type="entry name" value="EF_HAND_1"/>
    <property type="match status" value="1"/>
</dbReference>
<gene>
    <name evidence="6" type="ORF">PCAL00307_LOCUS1183</name>
    <name evidence="7" type="ORF">PECAL_4P22340</name>
</gene>
<feature type="region of interest" description="Disordered" evidence="2">
    <location>
        <begin position="665"/>
        <end position="696"/>
    </location>
</feature>
<feature type="region of interest" description="Disordered" evidence="2">
    <location>
        <begin position="1394"/>
        <end position="1477"/>
    </location>
</feature>
<keyword evidence="8" id="KW-1185">Reference proteome</keyword>
<feature type="region of interest" description="Disordered" evidence="2">
    <location>
        <begin position="621"/>
        <end position="646"/>
    </location>
</feature>
<feature type="region of interest" description="Disordered" evidence="2">
    <location>
        <begin position="1188"/>
        <end position="1210"/>
    </location>
</feature>
<accession>A0A7S3ZK19</accession>
<dbReference type="EMBL" id="CAKKNE010000004">
    <property type="protein sequence ID" value="CAH0374921.1"/>
    <property type="molecule type" value="Genomic_DNA"/>
</dbReference>
<evidence type="ECO:0000313" key="8">
    <source>
        <dbReference type="Proteomes" id="UP000789595"/>
    </source>
</evidence>
<feature type="compositionally biased region" description="Pro residues" evidence="2">
    <location>
        <begin position="1468"/>
        <end position="1477"/>
    </location>
</feature>
<dbReference type="Gene3D" id="3.90.70.10">
    <property type="entry name" value="Cysteine proteinases"/>
    <property type="match status" value="2"/>
</dbReference>
<dbReference type="Pfam" id="PF06337">
    <property type="entry name" value="DUSP"/>
    <property type="match status" value="1"/>
</dbReference>
<feature type="domain" description="DUSP" evidence="5">
    <location>
        <begin position="349"/>
        <end position="552"/>
    </location>
</feature>
<proteinExistence type="predicted"/>
<dbReference type="SMART" id="SM00695">
    <property type="entry name" value="DUSP"/>
    <property type="match status" value="1"/>
</dbReference>
<evidence type="ECO:0000259" key="4">
    <source>
        <dbReference type="PROSITE" id="PS50235"/>
    </source>
</evidence>
<dbReference type="InterPro" id="IPR002048">
    <property type="entry name" value="EF_hand_dom"/>
</dbReference>
<dbReference type="PROSITE" id="PS51283">
    <property type="entry name" value="DUSP"/>
    <property type="match status" value="1"/>
</dbReference>
<dbReference type="PROSITE" id="PS50222">
    <property type="entry name" value="EF_HAND_2"/>
    <property type="match status" value="1"/>
</dbReference>
<feature type="region of interest" description="Disordered" evidence="2">
    <location>
        <begin position="1"/>
        <end position="23"/>
    </location>
</feature>
<dbReference type="Gene3D" id="3.30.2230.10">
    <property type="entry name" value="DUSP-like"/>
    <property type="match status" value="1"/>
</dbReference>
<feature type="compositionally biased region" description="Basic residues" evidence="2">
    <location>
        <begin position="12"/>
        <end position="21"/>
    </location>
</feature>
<dbReference type="InterPro" id="IPR011992">
    <property type="entry name" value="EF-hand-dom_pair"/>
</dbReference>
<evidence type="ECO:0000259" key="5">
    <source>
        <dbReference type="PROSITE" id="PS51283"/>
    </source>
</evidence>
<dbReference type="OrthoDB" id="265776at2759"/>
<evidence type="ECO:0000256" key="2">
    <source>
        <dbReference type="SAM" id="MobiDB-lite"/>
    </source>
</evidence>
<dbReference type="GO" id="GO:0005509">
    <property type="term" value="F:calcium ion binding"/>
    <property type="evidence" value="ECO:0007669"/>
    <property type="project" value="InterPro"/>
</dbReference>
<feature type="compositionally biased region" description="Basic and acidic residues" evidence="2">
    <location>
        <begin position="1406"/>
        <end position="1417"/>
    </location>
</feature>
<dbReference type="GO" id="GO:0004843">
    <property type="term" value="F:cysteine-type deubiquitinase activity"/>
    <property type="evidence" value="ECO:0007669"/>
    <property type="project" value="InterPro"/>
</dbReference>
<evidence type="ECO:0000256" key="1">
    <source>
        <dbReference type="ARBA" id="ARBA00022837"/>
    </source>
</evidence>
<protein>
    <submittedName>
        <fullName evidence="6">Uncharacterized protein</fullName>
    </submittedName>
</protein>
<feature type="compositionally biased region" description="Basic and acidic residues" evidence="2">
    <location>
        <begin position="1434"/>
        <end position="1448"/>
    </location>
</feature>
<dbReference type="SUPFAM" id="SSF143791">
    <property type="entry name" value="DUSP-like"/>
    <property type="match status" value="1"/>
</dbReference>
<dbReference type="PANTHER" id="PTHR21646">
    <property type="entry name" value="UBIQUITIN CARBOXYL-TERMINAL HYDROLASE"/>
    <property type="match status" value="1"/>
</dbReference>
<dbReference type="InterPro" id="IPR028889">
    <property type="entry name" value="USP"/>
</dbReference>
<dbReference type="InterPro" id="IPR018247">
    <property type="entry name" value="EF_Hand_1_Ca_BS"/>
</dbReference>
<name>A0A7S3ZK19_9STRA</name>
<dbReference type="GO" id="GO:0016579">
    <property type="term" value="P:protein deubiquitination"/>
    <property type="evidence" value="ECO:0007669"/>
    <property type="project" value="InterPro"/>
</dbReference>
<reference evidence="6" key="1">
    <citation type="submission" date="2021-01" db="EMBL/GenBank/DDBJ databases">
        <authorList>
            <person name="Corre E."/>
            <person name="Pelletier E."/>
            <person name="Niang G."/>
            <person name="Scheremetjew M."/>
            <person name="Finn R."/>
            <person name="Kale V."/>
            <person name="Holt S."/>
            <person name="Cochrane G."/>
            <person name="Meng A."/>
            <person name="Brown T."/>
            <person name="Cohen L."/>
        </authorList>
    </citation>
    <scope>NUCLEOTIDE SEQUENCE</scope>
    <source>
        <strain evidence="6">CCMP1756</strain>
    </source>
</reference>
<sequence>MQLARTASMRPFSRRSSKKKQKDAAETALVAAFARLCTVEASRNEQKPRSLFDLSTDEPRLSSDLFASCVLGEFDGGLPKSLAEVVVRACDKDKDGLISKSEFAKAVKIARRGDAKQRLALVFDGSRDKDASEIVALAKQIVGRGANDAELADRVAAALGEAFKGSSRLSRKKFDEAVDELPEEDRERASEACARVLCPAARGDGVVPAVRKRSDSFRSSRFPVAPRVEIKTAPARRREVPRHQKPSSLVDTQVEPDPETARYRPERAAADRLWRVLRKRSASGAVDATVVASALRVEDVSQLFGDRDVLHRRDFVDTIAPLLKLSSSAPLRSNARRAAFVEPGDARPGSALLERDVYQSLSSDSTPVTGDCRYVISRRWLDDWESYAGVSTGRPRGPSTLIFPEKTLGFTLGLSNGALVVRSVKPSCAHSRTLSIGAALTHLNDVRVVCEDENEFTSLLSSLKQAERPLKLTFGGLDDALSPRPRRGADRPFTIRNADLLEAKEITDSPESPARLLRHLQQGRDYELLSQDEWQALKGWYGADATLQRFYVDDEAEPMLELYPCFVDVVDGDDETVLTTLQCSLRDPLRRVARKVREAVEQHRGTSIVAHAPVYLRTAQLNDERRVDDEGSVTSEPKRRSKSPARLEDTLEAIVENEDRAWARVDDDEKRKSPRKSRRRYRFWPSSSSKKDDNGEARGLCNLGNTCYMNATLQALAAAPPLRTYFASGEYAFDLNTESKYSPKGVLAAAFGDLVSALQEKKGGAFRPNRFRRVVGRYDATFAGYRQQDAFEFLAKLVEGLGDDLSGRGSESKPYYENPQLVNSECDIDAVISSDDPSLRKAASVEETEALIAAKCLEHERLRHDHFVSYSLLGQTRYQLECEKTNESLVCYEQWTALTVNLPHGQPRLDVFCRVSFAANRAWPIDVRVELQQKQHAVIGDVLDALANLEDLAENKLERSRLVACRIDDDDPALIEAILDDGDALDQALRRGAPGVRLVIYEVADVEDAIPARCARAASPATSEDLTARGSSEDLEASIDPDQRCVVRVSLRALVDMSEEDGLYFLSSATPELLGAPFAVRLSRRASSCKLYEAVWSHIKRYLADVPDEVEGRRRYPFLLRRCLSTDEDPVVPPRRDRRCGEIITEEDDASVEIPFPELRDGELFVADLADAARDRFAKGDRVVSYARSHASMEGEDATSALRDDADRGDNSSLKDCFRVALGAQDVQRRSQKTEKDETWRGSRTLCALPPVLVVHLKRFGETGGGRRVKRTARVDFPLDDLDLGAFSGSHLQDEEACVYDLVATVDHLGGLNGGHYTAACRVTRDGVCARGDAWVRCDDRCVSPLDADKVVAPSAYVLVYLRRGASPELIREALPRREEDSVDVSALLAGVTKSRRSRSTSARPVKPEEPSTEDVKPITLKRRLLNTMGFTKTPRERSSSEDSKSEPVEAVVVPASDAVEGVVVGDEPPPLTSLEA</sequence>
<dbReference type="Pfam" id="PF00443">
    <property type="entry name" value="UCH"/>
    <property type="match status" value="1"/>
</dbReference>
<dbReference type="Gene3D" id="1.10.238.10">
    <property type="entry name" value="EF-hand"/>
    <property type="match status" value="1"/>
</dbReference>
<dbReference type="SUPFAM" id="SSF54001">
    <property type="entry name" value="Cysteine proteinases"/>
    <property type="match status" value="1"/>
</dbReference>
<dbReference type="InterPro" id="IPR001394">
    <property type="entry name" value="Peptidase_C19_UCH"/>
</dbReference>
<feature type="domain" description="EF-hand" evidence="3">
    <location>
        <begin position="78"/>
        <end position="113"/>
    </location>
</feature>
<evidence type="ECO:0000259" key="3">
    <source>
        <dbReference type="PROSITE" id="PS50222"/>
    </source>
</evidence>
<dbReference type="EMBL" id="HBIW01001369">
    <property type="protein sequence ID" value="CAE0685749.1"/>
    <property type="molecule type" value="Transcribed_RNA"/>
</dbReference>
<dbReference type="InterPro" id="IPR018200">
    <property type="entry name" value="USP_CS"/>
</dbReference>
<dbReference type="SUPFAM" id="SSF47473">
    <property type="entry name" value="EF-hand"/>
    <property type="match status" value="1"/>
</dbReference>
<dbReference type="PROSITE" id="PS00973">
    <property type="entry name" value="USP_2"/>
    <property type="match status" value="1"/>
</dbReference>
<feature type="compositionally biased region" description="Basic residues" evidence="2">
    <location>
        <begin position="672"/>
        <end position="682"/>
    </location>
</feature>
<dbReference type="InterPro" id="IPR038765">
    <property type="entry name" value="Papain-like_cys_pep_sf"/>
</dbReference>
<dbReference type="PROSITE" id="PS00972">
    <property type="entry name" value="USP_1"/>
    <property type="match status" value="1"/>
</dbReference>
<dbReference type="PROSITE" id="PS50235">
    <property type="entry name" value="USP_3"/>
    <property type="match status" value="1"/>
</dbReference>
<keyword evidence="1" id="KW-0106">Calcium</keyword>
<reference evidence="7" key="2">
    <citation type="submission" date="2021-11" db="EMBL/GenBank/DDBJ databases">
        <authorList>
            <consortium name="Genoscope - CEA"/>
            <person name="William W."/>
        </authorList>
    </citation>
    <scope>NUCLEOTIDE SEQUENCE</scope>
</reference>
<dbReference type="InterPro" id="IPR006615">
    <property type="entry name" value="Pept_C19_DUSP"/>
</dbReference>
<evidence type="ECO:0000313" key="7">
    <source>
        <dbReference type="EMBL" id="CAH0374921.1"/>
    </source>
</evidence>
<dbReference type="Proteomes" id="UP000789595">
    <property type="component" value="Unassembled WGS sequence"/>
</dbReference>
<evidence type="ECO:0000313" key="6">
    <source>
        <dbReference type="EMBL" id="CAE0685749.1"/>
    </source>
</evidence>
<feature type="domain" description="USP" evidence="4">
    <location>
        <begin position="698"/>
        <end position="1364"/>
    </location>
</feature>